<proteinExistence type="predicted"/>
<dbReference type="WBParaSite" id="SRAE_1000071100.1">
    <property type="protein sequence ID" value="SRAE_1000071100.1"/>
    <property type="gene ID" value="WBGene00257308"/>
</dbReference>
<dbReference type="PANTHER" id="PTHR43684:SF1">
    <property type="entry name" value="ENOYL-COA DELTA ISOMERASE 2"/>
    <property type="match status" value="1"/>
</dbReference>
<keyword evidence="2" id="KW-0576">Peroxisome</keyword>
<reference evidence="6" key="2">
    <citation type="submission" date="2020-12" db="UniProtKB">
        <authorList>
            <consortium name="WormBaseParasite"/>
        </authorList>
    </citation>
    <scope>IDENTIFICATION</scope>
</reference>
<dbReference type="CTD" id="36374803"/>
<dbReference type="InterPro" id="IPR001753">
    <property type="entry name" value="Enoyl-CoA_hydra/iso"/>
</dbReference>
<dbReference type="Proteomes" id="UP000035682">
    <property type="component" value="Unplaced"/>
</dbReference>
<organism evidence="4">
    <name type="scientific">Strongyloides ratti</name>
    <name type="common">Parasitic roundworm</name>
    <dbReference type="NCBI Taxonomy" id="34506"/>
    <lineage>
        <taxon>Eukaryota</taxon>
        <taxon>Metazoa</taxon>
        <taxon>Ecdysozoa</taxon>
        <taxon>Nematoda</taxon>
        <taxon>Chromadorea</taxon>
        <taxon>Rhabditida</taxon>
        <taxon>Tylenchina</taxon>
        <taxon>Panagrolaimomorpha</taxon>
        <taxon>Strongyloidoidea</taxon>
        <taxon>Strongyloididae</taxon>
        <taxon>Strongyloides</taxon>
    </lineage>
</organism>
<dbReference type="SUPFAM" id="SSF52096">
    <property type="entry name" value="ClpP/crotonase"/>
    <property type="match status" value="1"/>
</dbReference>
<name>A0A090MUU1_STRRB</name>
<gene>
    <name evidence="4 6 7" type="ORF">SRAE_1000071100</name>
</gene>
<dbReference type="WormBase" id="SRAE_1000071100">
    <property type="protein sequence ID" value="SRP09538"/>
    <property type="gene ID" value="WBGene00257308"/>
</dbReference>
<dbReference type="Gene3D" id="3.90.226.10">
    <property type="entry name" value="2-enoyl-CoA Hydratase, Chain A, domain 1"/>
    <property type="match status" value="1"/>
</dbReference>
<dbReference type="STRING" id="34506.A0A090MUU1"/>
<dbReference type="GO" id="GO:0005777">
    <property type="term" value="C:peroxisome"/>
    <property type="evidence" value="ECO:0007669"/>
    <property type="project" value="UniProtKB-SubCell"/>
</dbReference>
<dbReference type="Pfam" id="PF00378">
    <property type="entry name" value="ECH_1"/>
    <property type="match status" value="1"/>
</dbReference>
<evidence type="ECO:0000313" key="5">
    <source>
        <dbReference type="Proteomes" id="UP000035682"/>
    </source>
</evidence>
<dbReference type="CDD" id="cd06558">
    <property type="entry name" value="crotonase-like"/>
    <property type="match status" value="1"/>
</dbReference>
<dbReference type="RefSeq" id="XP_024501640.1">
    <property type="nucleotide sequence ID" value="XM_024647576.1"/>
</dbReference>
<protein>
    <submittedName>
        <fullName evidence="4 6">Enoyl-CoA delta isomerase 2, mitochondrial</fullName>
    </submittedName>
</protein>
<dbReference type="EMBL" id="LN609528">
    <property type="protein sequence ID" value="CEF62438.1"/>
    <property type="molecule type" value="Genomic_DNA"/>
</dbReference>
<dbReference type="OrthoDB" id="409763at2759"/>
<dbReference type="AlphaFoldDB" id="A0A090MUU1"/>
<evidence type="ECO:0000256" key="2">
    <source>
        <dbReference type="ARBA" id="ARBA00023140"/>
    </source>
</evidence>
<evidence type="ECO:0000256" key="1">
    <source>
        <dbReference type="ARBA" id="ARBA00004275"/>
    </source>
</evidence>
<evidence type="ECO:0000313" key="6">
    <source>
        <dbReference type="WBParaSite" id="SRAE_1000071100.1"/>
    </source>
</evidence>
<reference evidence="4 5" key="1">
    <citation type="submission" date="2014-09" db="EMBL/GenBank/DDBJ databases">
        <authorList>
            <person name="Martin A.A."/>
        </authorList>
    </citation>
    <scope>NUCLEOTIDE SEQUENCE</scope>
    <source>
        <strain evidence="5">ED321</strain>
        <strain evidence="4">ED321 Heterogonic</strain>
    </source>
</reference>
<dbReference type="GO" id="GO:0004165">
    <property type="term" value="F:delta(3)-delta(2)-enoyl-CoA isomerase activity"/>
    <property type="evidence" value="ECO:0007669"/>
    <property type="project" value="UniProtKB-ARBA"/>
</dbReference>
<dbReference type="InterPro" id="IPR029045">
    <property type="entry name" value="ClpP/crotonase-like_dom_sf"/>
</dbReference>
<dbReference type="OMA" id="IKWAAND"/>
<dbReference type="PANTHER" id="PTHR43684">
    <property type="match status" value="1"/>
</dbReference>
<evidence type="ECO:0000256" key="3">
    <source>
        <dbReference type="ARBA" id="ARBA00023235"/>
    </source>
</evidence>
<sequence length="287" mass="32767">MLANKLSKSLLTKKFLTNQLGCASTMVYPKYETIEMFKEGNTTRINFNQIKNLNAMNDRFFNEYNDALLIANEDKDTSLTVISHNGKYFSSGLDFSMFKGLSRKEIEKFSYSLTNSMLCTLERYIYHKKPTLCIVKGPGIGSGLTFLGIHDYVICSDKAYFQAPFTKIGVSPIDFSSYTFPKIMGITKANELLLFGRKITALEGKKYNLINEVVSDKEIDSISEARIKEFSSLDNENLKIVKGVLKTHDKDKLILTGKNEMNIFRNRLCSDVFYNSLQEMLKKLEKK</sequence>
<keyword evidence="5" id="KW-1185">Reference proteome</keyword>
<dbReference type="GeneID" id="36374803"/>
<keyword evidence="3 4" id="KW-0413">Isomerase</keyword>
<comment type="subcellular location">
    <subcellularLocation>
        <location evidence="1">Peroxisome</location>
    </subcellularLocation>
</comment>
<evidence type="ECO:0000313" key="7">
    <source>
        <dbReference type="WormBase" id="SRAE_1000071100"/>
    </source>
</evidence>
<evidence type="ECO:0000313" key="4">
    <source>
        <dbReference type="EMBL" id="CEF62438.1"/>
    </source>
</evidence>
<accession>A0A090MUU1</accession>
<dbReference type="InterPro" id="IPR051053">
    <property type="entry name" value="ECH/Chromodomain_protein"/>
</dbReference>